<dbReference type="OrthoDB" id="3504495at2"/>
<dbReference type="SMART" id="SM00530">
    <property type="entry name" value="HTH_XRE"/>
    <property type="match status" value="1"/>
</dbReference>
<dbReference type="PATRIC" id="fig|1469144.10.peg.2224"/>
<evidence type="ECO:0000313" key="8">
    <source>
        <dbReference type="Proteomes" id="UP000070659"/>
    </source>
</evidence>
<dbReference type="PANTHER" id="PTHR46797:SF1">
    <property type="entry name" value="METHYLPHOSPHONATE SYNTHASE"/>
    <property type="match status" value="1"/>
</dbReference>
<reference evidence="7" key="1">
    <citation type="submission" date="2015-02" db="EMBL/GenBank/DDBJ databases">
        <title>Physiological reanalysis, assessment of diazotrophy, and genome sequences of multiple isolates of Streptomyces thermoautotrophicus.</title>
        <authorList>
            <person name="MacKellar D.C."/>
            <person name="Lieber L."/>
            <person name="Norman J."/>
            <person name="Bolger A."/>
            <person name="Tobin C."/>
            <person name="Murray J.W."/>
            <person name="Friesen M."/>
            <person name="Prell J."/>
        </authorList>
    </citation>
    <scope>NUCLEOTIDE SEQUENCE [LARGE SCALE GENOMIC DNA]</scope>
    <source>
        <strain evidence="7">UBT1</strain>
    </source>
</reference>
<dbReference type="GO" id="GO:0005829">
    <property type="term" value="C:cytosol"/>
    <property type="evidence" value="ECO:0007669"/>
    <property type="project" value="TreeGrafter"/>
</dbReference>
<dbReference type="InterPro" id="IPR001387">
    <property type="entry name" value="Cro/C1-type_HTH"/>
</dbReference>
<dbReference type="Gene3D" id="1.10.260.40">
    <property type="entry name" value="lambda repressor-like DNA-binding domains"/>
    <property type="match status" value="1"/>
</dbReference>
<sequence>MPNEDAHALIGQRVRECRRYRGLTLQQLADRAGLSKGFLSLVENGKRRLDNIGHITAIADALEVSPTELTGQPYPPMDPTQSQAHASLTAIRLALMDVSCGDPFEQTTPRPLPLLRDAVTEANQLYHACDYATLGSRLPRLIRELHAAIDQSIGAERAEAIRLAIHAYHPACTLLLKYLGVPDLAWIAVTHVERLVRQLDDPLYHALHAHARAHVLLSAGAHEARQKALVFARQAADELAPHTANPDALALLGELNLLAATTLSTLRNPQDAADHLAIATDIATHTGETTSLYLNFGPTNVGIHRVSTAVELRDGGKAVEIAQRERADLFAIPSINSVGRQATYFADLGRGLAQMGRRDQEALRALRTAERLAPQRIRTNPMVREVVAHMLRRARREAGGRELRGMAYRMGIAGRRSDLF</sequence>
<evidence type="ECO:0000313" key="3">
    <source>
        <dbReference type="EMBL" id="KWX01022.1"/>
    </source>
</evidence>
<dbReference type="AlphaFoldDB" id="A0A132MUI3"/>
<dbReference type="RefSeq" id="WP_066887113.1">
    <property type="nucleotide sequence ID" value="NZ_JYIJ01000017.1"/>
</dbReference>
<feature type="domain" description="HTH cro/C1-type" evidence="2">
    <location>
        <begin position="14"/>
        <end position="69"/>
    </location>
</feature>
<dbReference type="Pfam" id="PF13560">
    <property type="entry name" value="HTH_31"/>
    <property type="match status" value="1"/>
</dbReference>
<evidence type="ECO:0000256" key="1">
    <source>
        <dbReference type="ARBA" id="ARBA00023125"/>
    </source>
</evidence>
<dbReference type="InterPro" id="IPR050807">
    <property type="entry name" value="TransReg_Diox_bact_type"/>
</dbReference>
<reference evidence="3" key="4">
    <citation type="submission" date="2015-04" db="EMBL/GenBank/DDBJ databases">
        <title>Physiological reanalysis, assessment of diazotrophy, and genome sequences of multiple isolates of Streptomyces thermoautotrophicus.</title>
        <authorList>
            <person name="MacKellar D.C."/>
            <person name="Lieber L."/>
            <person name="Norman J."/>
            <person name="Bolger A."/>
            <person name="Tobin C."/>
            <person name="Murray J.W."/>
            <person name="Woodward J."/>
            <person name="Friesen M."/>
            <person name="Prell J."/>
        </authorList>
    </citation>
    <scope>NUCLEOTIDE SEQUENCE [LARGE SCALE GENOMIC DNA]</scope>
    <source>
        <strain evidence="3">H1</strain>
    </source>
</reference>
<dbReference type="Proteomes" id="UP000070659">
    <property type="component" value="Unassembled WGS sequence"/>
</dbReference>
<accession>A0A132MUI3</accession>
<reference evidence="4 8" key="2">
    <citation type="submission" date="2015-02" db="EMBL/GenBank/DDBJ databases">
        <title>Physiological reanalysis, assessment of diazotrophy, and genome sequences of multiple isolates of Streptomyces thermoautotrophicus.</title>
        <authorList>
            <person name="MacKellar D.C."/>
            <person name="Lieber L."/>
            <person name="Norman J."/>
            <person name="Bolger A."/>
            <person name="Tobin C."/>
            <person name="Murray J.W."/>
            <person name="Prell J."/>
        </authorList>
    </citation>
    <scope>NUCLEOTIDE SEQUENCE [LARGE SCALE GENOMIC DNA]</scope>
    <source>
        <strain evidence="4 8">UBT1</strain>
    </source>
</reference>
<evidence type="ECO:0000313" key="7">
    <source>
        <dbReference type="Proteomes" id="UP000070598"/>
    </source>
</evidence>
<dbReference type="Proteomes" id="UP000070188">
    <property type="component" value="Unassembled WGS sequence"/>
</dbReference>
<proteinExistence type="predicted"/>
<evidence type="ECO:0000313" key="4">
    <source>
        <dbReference type="EMBL" id="KWX03454.1"/>
    </source>
</evidence>
<dbReference type="EMBL" id="LAXD01000001">
    <property type="protein sequence ID" value="KWX01022.1"/>
    <property type="molecule type" value="Genomic_DNA"/>
</dbReference>
<dbReference type="PROSITE" id="PS50943">
    <property type="entry name" value="HTH_CROC1"/>
    <property type="match status" value="1"/>
</dbReference>
<dbReference type="GO" id="GO:0003677">
    <property type="term" value="F:DNA binding"/>
    <property type="evidence" value="ECO:0007669"/>
    <property type="project" value="UniProtKB-KW"/>
</dbReference>
<dbReference type="PANTHER" id="PTHR46797">
    <property type="entry name" value="HTH-TYPE TRANSCRIPTIONAL REGULATOR"/>
    <property type="match status" value="1"/>
</dbReference>
<gene>
    <name evidence="3" type="ORF">LI90_2050</name>
    <name evidence="4" type="ORF">TH66_11140</name>
    <name evidence="5" type="ORF">TR74_11835</name>
</gene>
<protein>
    <submittedName>
        <fullName evidence="3">Helix-turn-helix domain protein</fullName>
    </submittedName>
</protein>
<dbReference type="STRING" id="1469144.LI90_2050"/>
<dbReference type="EMBL" id="JYIJ01000017">
    <property type="protein sequence ID" value="KWX03454.1"/>
    <property type="molecule type" value="Genomic_DNA"/>
</dbReference>
<evidence type="ECO:0000259" key="2">
    <source>
        <dbReference type="PROSITE" id="PS50943"/>
    </source>
</evidence>
<dbReference type="InterPro" id="IPR010982">
    <property type="entry name" value="Lambda_DNA-bd_dom_sf"/>
</dbReference>
<organism evidence="3 6">
    <name type="scientific">Carbonactinospora thermoautotrophica</name>
    <dbReference type="NCBI Taxonomy" id="1469144"/>
    <lineage>
        <taxon>Bacteria</taxon>
        <taxon>Bacillati</taxon>
        <taxon>Actinomycetota</taxon>
        <taxon>Actinomycetes</taxon>
        <taxon>Kitasatosporales</taxon>
        <taxon>Carbonactinosporaceae</taxon>
        <taxon>Carbonactinospora</taxon>
    </lineage>
</organism>
<dbReference type="Proteomes" id="UP000070598">
    <property type="component" value="Unassembled WGS sequence"/>
</dbReference>
<dbReference type="SUPFAM" id="SSF47413">
    <property type="entry name" value="lambda repressor-like DNA-binding domains"/>
    <property type="match status" value="1"/>
</dbReference>
<keyword evidence="6" id="KW-1185">Reference proteome</keyword>
<dbReference type="EMBL" id="JYIK01000894">
    <property type="protein sequence ID" value="KWX09067.1"/>
    <property type="molecule type" value="Genomic_DNA"/>
</dbReference>
<keyword evidence="1" id="KW-0238">DNA-binding</keyword>
<evidence type="ECO:0000313" key="6">
    <source>
        <dbReference type="Proteomes" id="UP000070188"/>
    </source>
</evidence>
<dbReference type="GO" id="GO:0003700">
    <property type="term" value="F:DNA-binding transcription factor activity"/>
    <property type="evidence" value="ECO:0007669"/>
    <property type="project" value="TreeGrafter"/>
</dbReference>
<evidence type="ECO:0000313" key="5">
    <source>
        <dbReference type="EMBL" id="KWX09067.1"/>
    </source>
</evidence>
<name>A0A132MUI3_9ACTN</name>
<dbReference type="CDD" id="cd00093">
    <property type="entry name" value="HTH_XRE"/>
    <property type="match status" value="1"/>
</dbReference>
<reference evidence="6" key="3">
    <citation type="submission" date="2015-04" db="EMBL/GenBank/DDBJ databases">
        <title>Physiological reanalysis, assessment of diazotrophy, and genome sequences of multiple isolates of Streptomyces thermoautotrophicus.</title>
        <authorList>
            <person name="MacKellar D.C."/>
            <person name="Lieber L."/>
            <person name="Norman J."/>
            <person name="Bolger A."/>
            <person name="Tobin C."/>
            <person name="Murray J.W."/>
            <person name="Chang R."/>
            <person name="Ford T."/>
            <person name="Nguyen P.Q."/>
            <person name="Woodward J."/>
            <person name="Permingeat H."/>
            <person name="Joshi N.S."/>
            <person name="Silver P.A."/>
            <person name="Usadel B."/>
            <person name="Rutherford A.W."/>
            <person name="Friesen M."/>
            <person name="Prell J."/>
        </authorList>
    </citation>
    <scope>NUCLEOTIDE SEQUENCE [LARGE SCALE GENOMIC DNA]</scope>
    <source>
        <strain evidence="6">H1</strain>
    </source>
</reference>
<comment type="caution">
    <text evidence="3">The sequence shown here is derived from an EMBL/GenBank/DDBJ whole genome shotgun (WGS) entry which is preliminary data.</text>
</comment>